<evidence type="ECO:0000313" key="1">
    <source>
        <dbReference type="EMBL" id="ASZ73329.1"/>
    </source>
</evidence>
<keyword evidence="2" id="KW-1185">Reference proteome</keyword>
<evidence type="ECO:0000313" key="2">
    <source>
        <dbReference type="Proteomes" id="UP000224487"/>
    </source>
</evidence>
<reference evidence="2" key="1">
    <citation type="submission" date="2017-08" db="EMBL/GenBank/DDBJ databases">
        <authorList>
            <person name="de Groot N.N."/>
        </authorList>
    </citation>
    <scope>NUCLEOTIDE SEQUENCE [LARGE SCALE GENOMIC DNA]</scope>
</reference>
<name>A0A249XNL8_9CAUD</name>
<protein>
    <submittedName>
        <fullName evidence="1">Portal protein</fullName>
    </submittedName>
</protein>
<dbReference type="EMBL" id="MF668275">
    <property type="protein sequence ID" value="ASZ73329.1"/>
    <property type="molecule type" value="Genomic_DNA"/>
</dbReference>
<dbReference type="Proteomes" id="UP000224487">
    <property type="component" value="Genome"/>
</dbReference>
<sequence length="524" mass="57581">MGMFDRFLREATPSDPEVPRLKAQLETAQFKLEEAAHSMERFYQEDIGWEALFQDTEKDMSPEGRRRATELCRIMHIANPVIKRGLAVRAGYVHGQGVGVQAPDGTEDDQTQDVNAVVQAFLDDPGNRKAFFGAQSKMELENRLGTDGNVYAVVFTNPTTGFVKVRVLDSLEITDQITNPEDKSETWFYRRDFVEQYVGERTTKVQSRQRTVWYPALSHTPTRRQSVIDGDPVEWNAKVYHIRVNTVGKWGVGDAYAAIPWARAHKEFLEDWAKYMAAISRIAYRMSGKKSTSQQARHALQGLKEAGGVAMMDEGTQLEAMPKSGAAIDSESSRPLAAMAAAALGIPVTMLLSDPGQTGARAVAETLDKPTVLEMKGRQEIWTEAFRALCGYAVDQAVLAPAGPLQGGILKDPYSQEEEVVLTGNGDRTLTITWPDLEDASMADAVKAIAEADGTGKLPPLETMRLLLRALGVRDVDEILEDWTDEEGNFIDPNVNAGSVAIDAFNAGLNPADALRGGEEDGDQ</sequence>
<organism evidence="1 2">
    <name type="scientific">Brevibacterium phage LuckyBarnes</name>
    <dbReference type="NCBI Taxonomy" id="2027888"/>
    <lineage>
        <taxon>Viruses</taxon>
        <taxon>Duplodnaviria</taxon>
        <taxon>Heunggongvirae</taxon>
        <taxon>Uroviricota</taxon>
        <taxon>Caudoviricetes</taxon>
        <taxon>Luckybarnesvirus</taxon>
        <taxon>Luckybarnesvirus luckybarnes</taxon>
    </lineage>
</organism>
<proteinExistence type="predicted"/>
<gene>
    <name evidence="1" type="ORF">SEA_LUCKYBARNES_9</name>
</gene>
<accession>A0A249XNL8</accession>